<dbReference type="InterPro" id="IPR008868">
    <property type="entry name" value="TniB"/>
</dbReference>
<evidence type="ECO:0008006" key="3">
    <source>
        <dbReference type="Google" id="ProtNLM"/>
    </source>
</evidence>
<dbReference type="SUPFAM" id="SSF52540">
    <property type="entry name" value="P-loop containing nucleoside triphosphate hydrolases"/>
    <property type="match status" value="1"/>
</dbReference>
<dbReference type="EMBL" id="CP039852">
    <property type="protein sequence ID" value="QCZ94382.1"/>
    <property type="molecule type" value="Genomic_DNA"/>
</dbReference>
<accession>A0A5B7YF54</accession>
<dbReference type="InterPro" id="IPR027417">
    <property type="entry name" value="P-loop_NTPase"/>
</dbReference>
<dbReference type="Proteomes" id="UP000304912">
    <property type="component" value="Chromosome"/>
</dbReference>
<dbReference type="KEGG" id="salk:FBQ74_13290"/>
<reference evidence="1 2" key="1">
    <citation type="submission" date="2019-04" db="EMBL/GenBank/DDBJ databases">
        <title>Salinimonas iocasae sp. nov., a halophilic bacterium isolated from the outer tube casing of tubeworms in Okinawa Trough.</title>
        <authorList>
            <person name="Zhang H."/>
            <person name="Wang H."/>
            <person name="Li C."/>
        </authorList>
    </citation>
    <scope>NUCLEOTIDE SEQUENCE [LARGE SCALE GENOMIC DNA]</scope>
    <source>
        <strain evidence="1 2">KX18D6</strain>
    </source>
</reference>
<evidence type="ECO:0000313" key="2">
    <source>
        <dbReference type="Proteomes" id="UP000304912"/>
    </source>
</evidence>
<dbReference type="Gene3D" id="3.40.50.300">
    <property type="entry name" value="P-loop containing nucleotide triphosphate hydrolases"/>
    <property type="match status" value="1"/>
</dbReference>
<dbReference type="AlphaFoldDB" id="A0A5B7YF54"/>
<gene>
    <name evidence="1" type="ORF">FBQ74_13290</name>
</gene>
<name>A0A5B7YF54_9ALTE</name>
<organism evidence="1 2">
    <name type="scientific">Salinimonas iocasae</name>
    <dbReference type="NCBI Taxonomy" id="2572577"/>
    <lineage>
        <taxon>Bacteria</taxon>
        <taxon>Pseudomonadati</taxon>
        <taxon>Pseudomonadota</taxon>
        <taxon>Gammaproteobacteria</taxon>
        <taxon>Alteromonadales</taxon>
        <taxon>Alteromonadaceae</taxon>
        <taxon>Alteromonas/Salinimonas group</taxon>
        <taxon>Salinimonas</taxon>
    </lineage>
</organism>
<evidence type="ECO:0000313" key="1">
    <source>
        <dbReference type="EMBL" id="QCZ94382.1"/>
    </source>
</evidence>
<keyword evidence="2" id="KW-1185">Reference proteome</keyword>
<dbReference type="OrthoDB" id="14765at2"/>
<proteinExistence type="predicted"/>
<protein>
    <recommendedName>
        <fullName evidence="3">AAA+ ATPase domain-containing protein</fullName>
    </recommendedName>
</protein>
<dbReference type="Pfam" id="PF05621">
    <property type="entry name" value="TniB"/>
    <property type="match status" value="1"/>
</dbReference>
<sequence length="342" mass="38173">MTFPMSCCQNTLQKGGVEVNFNIIERHRSGPRRQYIDMSFTQRALDNLLHALASATTPSPNGAIITGSTGVGKSSLISLFAKQANNYLNNDLAVVIVQSKNILGEKTFHSAVLEVLGDLTPTRGTYDSMDVRLTALIKGLGVQMIIFDDYHHLVNQRGDESIHKITESLKSLSNKNKVSIGFVGLPEVITVLDINKQIDTRFPHRYFIPPQSIVSETAKKDFRNFLDGYICSQKLSLGFDATSDDNLLHFYCATEGILRNVENLITKTKMDVWGEGRETLEMQDFALTVLSIMPLHLLVRNTRKSSKNKKFSSIADDAQVRALSIIPFFNSATEVKKWLGTR</sequence>